<reference evidence="1" key="1">
    <citation type="submission" date="2020-06" db="EMBL/GenBank/DDBJ databases">
        <authorList>
            <person name="Li T."/>
            <person name="Hu X."/>
            <person name="Zhang T."/>
            <person name="Song X."/>
            <person name="Zhang H."/>
            <person name="Dai N."/>
            <person name="Sheng W."/>
            <person name="Hou X."/>
            <person name="Wei L."/>
        </authorList>
    </citation>
    <scope>NUCLEOTIDE SEQUENCE</scope>
    <source>
        <strain evidence="1">KEN8</strain>
        <tissue evidence="1">Leaf</tissue>
    </source>
</reference>
<name>A0AAW2Q2E6_9LAMI</name>
<evidence type="ECO:0000313" key="1">
    <source>
        <dbReference type="EMBL" id="KAL0362034.1"/>
    </source>
</evidence>
<evidence type="ECO:0008006" key="2">
    <source>
        <dbReference type="Google" id="ProtNLM"/>
    </source>
</evidence>
<organism evidence="1">
    <name type="scientific">Sesamum calycinum</name>
    <dbReference type="NCBI Taxonomy" id="2727403"/>
    <lineage>
        <taxon>Eukaryota</taxon>
        <taxon>Viridiplantae</taxon>
        <taxon>Streptophyta</taxon>
        <taxon>Embryophyta</taxon>
        <taxon>Tracheophyta</taxon>
        <taxon>Spermatophyta</taxon>
        <taxon>Magnoliopsida</taxon>
        <taxon>eudicotyledons</taxon>
        <taxon>Gunneridae</taxon>
        <taxon>Pentapetalae</taxon>
        <taxon>asterids</taxon>
        <taxon>lamiids</taxon>
        <taxon>Lamiales</taxon>
        <taxon>Pedaliaceae</taxon>
        <taxon>Sesamum</taxon>
    </lineage>
</organism>
<dbReference type="AlphaFoldDB" id="A0AAW2Q2E6"/>
<sequence length="97" mass="11188">MYFSDMKCDILELRGDNYKVWKESILRHLGWMDIDYAIRKIELAPITETSVLDEAIDDQFVSSDKALATLIMRFTSQKLTGLNGVRENITQMRDIAA</sequence>
<protein>
    <recommendedName>
        <fullName evidence="2">DUF4219 domain-containing protein</fullName>
    </recommendedName>
</protein>
<reference evidence="1" key="2">
    <citation type="journal article" date="2024" name="Plant">
        <title>Genomic evolution and insights into agronomic trait innovations of Sesamum species.</title>
        <authorList>
            <person name="Miao H."/>
            <person name="Wang L."/>
            <person name="Qu L."/>
            <person name="Liu H."/>
            <person name="Sun Y."/>
            <person name="Le M."/>
            <person name="Wang Q."/>
            <person name="Wei S."/>
            <person name="Zheng Y."/>
            <person name="Lin W."/>
            <person name="Duan Y."/>
            <person name="Cao H."/>
            <person name="Xiong S."/>
            <person name="Wang X."/>
            <person name="Wei L."/>
            <person name="Li C."/>
            <person name="Ma Q."/>
            <person name="Ju M."/>
            <person name="Zhao R."/>
            <person name="Li G."/>
            <person name="Mu C."/>
            <person name="Tian Q."/>
            <person name="Mei H."/>
            <person name="Zhang T."/>
            <person name="Gao T."/>
            <person name="Zhang H."/>
        </authorList>
    </citation>
    <scope>NUCLEOTIDE SEQUENCE</scope>
    <source>
        <strain evidence="1">KEN8</strain>
    </source>
</reference>
<dbReference type="EMBL" id="JACGWM010000007">
    <property type="protein sequence ID" value="KAL0362034.1"/>
    <property type="molecule type" value="Genomic_DNA"/>
</dbReference>
<comment type="caution">
    <text evidence="1">The sequence shown here is derived from an EMBL/GenBank/DDBJ whole genome shotgun (WGS) entry which is preliminary data.</text>
</comment>
<accession>A0AAW2Q2E6</accession>
<gene>
    <name evidence="1" type="ORF">Scaly_1158600</name>
</gene>
<proteinExistence type="predicted"/>